<feature type="domain" description="J" evidence="2">
    <location>
        <begin position="4"/>
        <end position="74"/>
    </location>
</feature>
<evidence type="ECO:0000313" key="3">
    <source>
        <dbReference type="EMBL" id="CAD9211040.1"/>
    </source>
</evidence>
<protein>
    <recommendedName>
        <fullName evidence="2">J domain-containing protein</fullName>
    </recommendedName>
</protein>
<sequence>MARDFYSVLEVPRGASQDEVKSAYRALAKKFHPDRHQSSPEHLKTDALARFKEVSQAYEVLGDANKRAVYDVSGRSAAMRAGGGASSSYGGSGYSGNPYHGRYYDRRGQSQGRYADGFFRQLRRGLTPQNLLVHGALLGTLLAGVYVANHTGQTVWETNNRGRRFSDLRAVAHSRKQQLVEERRQEMLARRCVQQQAGNSVPGDPPLQPAAAPAAER</sequence>
<dbReference type="EMBL" id="HBGG01025673">
    <property type="protein sequence ID" value="CAD9211040.1"/>
    <property type="molecule type" value="Transcribed_RNA"/>
</dbReference>
<dbReference type="PANTHER" id="PTHR24074">
    <property type="entry name" value="CO-CHAPERONE PROTEIN DJLA"/>
    <property type="match status" value="1"/>
</dbReference>
<dbReference type="CDD" id="cd06257">
    <property type="entry name" value="DnaJ"/>
    <property type="match status" value="1"/>
</dbReference>
<reference evidence="3" key="1">
    <citation type="submission" date="2021-01" db="EMBL/GenBank/DDBJ databases">
        <authorList>
            <person name="Corre E."/>
            <person name="Pelletier E."/>
            <person name="Niang G."/>
            <person name="Scheremetjew M."/>
            <person name="Finn R."/>
            <person name="Kale V."/>
            <person name="Holt S."/>
            <person name="Cochrane G."/>
            <person name="Meng A."/>
            <person name="Brown T."/>
            <person name="Cohen L."/>
        </authorList>
    </citation>
    <scope>NUCLEOTIDE SEQUENCE</scope>
    <source>
        <strain evidence="3">PLY429</strain>
    </source>
</reference>
<evidence type="ECO:0000256" key="1">
    <source>
        <dbReference type="SAM" id="MobiDB-lite"/>
    </source>
</evidence>
<dbReference type="SMART" id="SM00271">
    <property type="entry name" value="DnaJ"/>
    <property type="match status" value="1"/>
</dbReference>
<dbReference type="Pfam" id="PF00226">
    <property type="entry name" value="DnaJ"/>
    <property type="match status" value="1"/>
</dbReference>
<dbReference type="PROSITE" id="PS50076">
    <property type="entry name" value="DNAJ_2"/>
    <property type="match status" value="1"/>
</dbReference>
<dbReference type="InterPro" id="IPR036869">
    <property type="entry name" value="J_dom_sf"/>
</dbReference>
<dbReference type="PRINTS" id="PR00625">
    <property type="entry name" value="JDOMAIN"/>
</dbReference>
<dbReference type="SUPFAM" id="SSF46565">
    <property type="entry name" value="Chaperone J-domain"/>
    <property type="match status" value="1"/>
</dbReference>
<accession>A0A7S1X6C6</accession>
<dbReference type="Gene3D" id="1.10.287.110">
    <property type="entry name" value="DnaJ domain"/>
    <property type="match status" value="1"/>
</dbReference>
<dbReference type="InterPro" id="IPR050817">
    <property type="entry name" value="DjlA_DnaK_co-chaperone"/>
</dbReference>
<proteinExistence type="predicted"/>
<dbReference type="InterPro" id="IPR001623">
    <property type="entry name" value="DnaJ_domain"/>
</dbReference>
<dbReference type="AlphaFoldDB" id="A0A7S1X6C6"/>
<dbReference type="PROSITE" id="PS00636">
    <property type="entry name" value="DNAJ_1"/>
    <property type="match status" value="1"/>
</dbReference>
<name>A0A7S1X6C6_9CHLO</name>
<evidence type="ECO:0000259" key="2">
    <source>
        <dbReference type="PROSITE" id="PS50076"/>
    </source>
</evidence>
<gene>
    <name evidence="3" type="ORF">TCHU04912_LOCUS13279</name>
</gene>
<feature type="region of interest" description="Disordered" evidence="1">
    <location>
        <begin position="191"/>
        <end position="217"/>
    </location>
</feature>
<dbReference type="InterPro" id="IPR018253">
    <property type="entry name" value="DnaJ_domain_CS"/>
</dbReference>
<organism evidence="3">
    <name type="scientific">Tetraselmis chuii</name>
    <dbReference type="NCBI Taxonomy" id="63592"/>
    <lineage>
        <taxon>Eukaryota</taxon>
        <taxon>Viridiplantae</taxon>
        <taxon>Chlorophyta</taxon>
        <taxon>core chlorophytes</taxon>
        <taxon>Chlorodendrophyceae</taxon>
        <taxon>Chlorodendrales</taxon>
        <taxon>Chlorodendraceae</taxon>
        <taxon>Tetraselmis</taxon>
    </lineage>
</organism>